<reference evidence="2" key="1">
    <citation type="submission" date="2016-11" db="EMBL/GenBank/DDBJ databases">
        <authorList>
            <person name="Varghese N."/>
            <person name="Submissions S."/>
        </authorList>
    </citation>
    <scope>NUCLEOTIDE SEQUENCE [LARGE SCALE GENOMIC DNA]</scope>
    <source>
        <strain evidence="2">DSM 18016</strain>
    </source>
</reference>
<sequence length="110" mass="12921">MKIREFIISLDIMSSSLEIINSTEYTVTGKVSYMTIFFGNHPFFVAPNKIWVSRKHRIFPLIEISAIVKTPRGNFKAKSSITFGTYHQLYEIVQVRENRFRIRRKKPPIV</sequence>
<proteinExistence type="predicted"/>
<keyword evidence="2" id="KW-1185">Reference proteome</keyword>
<evidence type="ECO:0000313" key="1">
    <source>
        <dbReference type="EMBL" id="SHK09594.1"/>
    </source>
</evidence>
<gene>
    <name evidence="1" type="ORF">SAMN05444371_1216</name>
</gene>
<dbReference type="STRING" id="216903.SAMN05444371_1216"/>
<evidence type="ECO:0000313" key="2">
    <source>
        <dbReference type="Proteomes" id="UP000184498"/>
    </source>
</evidence>
<accession>A0A1M6PNM0</accession>
<name>A0A1M6PNM0_9FLAO</name>
<organism evidence="1 2">
    <name type="scientific">Epilithonimonas mollis</name>
    <dbReference type="NCBI Taxonomy" id="216903"/>
    <lineage>
        <taxon>Bacteria</taxon>
        <taxon>Pseudomonadati</taxon>
        <taxon>Bacteroidota</taxon>
        <taxon>Flavobacteriia</taxon>
        <taxon>Flavobacteriales</taxon>
        <taxon>Weeksellaceae</taxon>
        <taxon>Chryseobacterium group</taxon>
        <taxon>Epilithonimonas</taxon>
    </lineage>
</organism>
<protein>
    <submittedName>
        <fullName evidence="1">Uncharacterized protein</fullName>
    </submittedName>
</protein>
<dbReference type="AlphaFoldDB" id="A0A1M6PNM0"/>
<dbReference type="OrthoDB" id="5880027at2"/>
<dbReference type="Proteomes" id="UP000184498">
    <property type="component" value="Unassembled WGS sequence"/>
</dbReference>
<dbReference type="EMBL" id="FRAM01000001">
    <property type="protein sequence ID" value="SHK09594.1"/>
    <property type="molecule type" value="Genomic_DNA"/>
</dbReference>
<dbReference type="RefSeq" id="WP_072996871.1">
    <property type="nucleotide sequence ID" value="NZ_FRAM01000001.1"/>
</dbReference>